<dbReference type="Gene3D" id="2.60.40.1180">
    <property type="entry name" value="Golgi alpha-mannosidase II"/>
    <property type="match status" value="2"/>
</dbReference>
<dbReference type="CDD" id="cd11317">
    <property type="entry name" value="AmyAc_bac_euk_AmyA"/>
    <property type="match status" value="1"/>
</dbReference>
<keyword evidence="9" id="KW-0106">Calcium</keyword>
<keyword evidence="17" id="KW-1185">Reference proteome</keyword>
<keyword evidence="11" id="KW-0119">Carbohydrate metabolism</keyword>
<dbReference type="Pfam" id="PF00128">
    <property type="entry name" value="Alpha-amylase"/>
    <property type="match status" value="1"/>
</dbReference>
<keyword evidence="10" id="KW-0868">Chloride</keyword>
<feature type="non-terminal residue" evidence="16">
    <location>
        <position position="1"/>
    </location>
</feature>
<sequence>DRGLIADQKRPCACPETQVDSGDGLPVCAEPGLTRDILVSRTSVRPKTCNQVTGRCKGGGFESDDLMMQAKKIKYDVVGLTETRRRHSLNAVYEAGEELFLGTCDSRGVSGVGVLVNTSMAKNTDSFEQRTTRIGRLWVRKCGPTPALTIFVAYALTSSYEEEEVDTLCMVLEKFYREDLVFYKVIIGDFNAKVGPRRTPEELHIGTHGLQWNDQGERLSESIMTTKTIHGNSQFQNVTSELARLCREAIKKDLKERRAEVPYTNVDFNDWRCPKKNIEGSDYQYNAEAVRNCRLVGLLDLDQGRPEVREKLIAFLNHLIDLGIAGFRCDASKHMWPGDLMLILNGTRNLREDIFGPNQRPFIVHEVIDRGHEAIKVAEYTGLGRYTNFNFGGAVSAAAKGTTGWDLLSSLGPGYGYGNGADNDVLNFIDNHDNQRDDHPYVVTYKNGDRYRLAVAYMMAWPYGYPRVMSSFYFDHRDQGPPHSGSKTGYATRSPIFVSHDETCNVTSGWVCEHRWPTIREMAKFRSTVKGAAATQIVKDNNRLAFARRGRGFFAINGNNEKWGRFFATTMPEGNYCDQYAGSLKNGKCTGRTIHVKKNGQAFLRIGGKQAVAFSLASRIGDPPVRPDLEDYSKTVILIKKNTHGGQYVFIRGGTSHANDDECQPGLYQQRNDKCAIPIMHNTTVPFVYNEYLSWSQGDEFLDFEGPEEEQGTYNGRAASGTPLAYSTNNPSEFEYNQHNKYGPSYWLVELFVDCSKTDQGWFELKGYLTPSHEWEPNINQGKCTGSIGGSAPFRSINHIAKCGAVNVFKWGSNECIVDPAYVAKESSPPKGGNVYFSPDPLILYLPLILNTEYDEPQTLPNRQAMVHLFEWKWTDIAAECETFLQHYGYGAVQISPPNEHISFVLNNDIPWYIRYQPVSYQLISRSGNEAQFKDMVNRCNKVGVRIIVDTVMNHMVGVSQKSGVDGKSGSGGSSFDGTDGVEQFPGVPYTKSDFNDYRCHRDIQGSDYQNSAQSVKNCRLVGLLDLDQSNTEVRSKLIAYLDQLIDYGVAGFRRVILCDASKHMWPDDLMVILNGTKNLREDIFGLNQRPFVVHEVIDRGGEAVKCSDYIGIGRYTNFNFGAAVSSAAKGNSDWKLLSNLGPGYAYGNLEDHDVLNFIDNHDNQRDTSPYVVTYKDGDRYRMAVAYMLAWSYGYPRVMSSYYFSQHDQGPPNSGAGNGYATTSPTFNTDQTCNSASGWVCEHRWPTIRLIFCREMTKFRSAVEGAAATEIFTDNQRIAFAREGKGFFALNGNDRSWSKNFPTTMPAGTYCDQYAGSLENGKCTGTTVTVGQDGSAYLQIDSRNVIAFSLASRIGAAPNPTTVPKGYLKTVILLKKDTYQGQSLFIRGGVSHANNNGTHDGQVSFGTPLAYSTNNPSDYEYQPYNKYGTGYWLVQLLVDCSKSDQGWFELKGYASPSIGWEPNIAQSACTGKIGGSAPFQSVNHIAKCGAVNVFTWGSNDCVIDAI</sequence>
<comment type="cofactor">
    <cofactor evidence="2">
        <name>Ca(2+)</name>
        <dbReference type="ChEBI" id="CHEBI:29108"/>
    </cofactor>
</comment>
<comment type="cofactor">
    <cofactor evidence="3">
        <name>chloride</name>
        <dbReference type="ChEBI" id="CHEBI:17996"/>
    </cofactor>
</comment>
<dbReference type="PRINTS" id="PR00110">
    <property type="entry name" value="ALPHAAMYLASE"/>
</dbReference>
<dbReference type="Gene3D" id="3.20.20.80">
    <property type="entry name" value="Glycosidases"/>
    <property type="match status" value="2"/>
</dbReference>
<dbReference type="InterPro" id="IPR006048">
    <property type="entry name" value="A-amylase/branching_C"/>
</dbReference>
<evidence type="ECO:0000256" key="10">
    <source>
        <dbReference type="ARBA" id="ARBA00023214"/>
    </source>
</evidence>
<feature type="domain" description="Glycosyl hydrolase family 13 catalytic" evidence="15">
    <location>
        <begin position="864"/>
        <end position="1254"/>
    </location>
</feature>
<accession>W2TEG9</accession>
<dbReference type="InterPro" id="IPR006046">
    <property type="entry name" value="Alpha_amylase"/>
</dbReference>
<name>W2TEG9_NECAM</name>
<dbReference type="InterPro" id="IPR031319">
    <property type="entry name" value="A-amylase_C"/>
</dbReference>
<proteinExistence type="inferred from homology"/>
<feature type="domain" description="Glycosyl hydrolase family 13 catalytic" evidence="15">
    <location>
        <begin position="204"/>
        <end position="526"/>
    </location>
</feature>
<dbReference type="InterPro" id="IPR006047">
    <property type="entry name" value="GH13_cat_dom"/>
</dbReference>
<dbReference type="KEGG" id="nai:NECAME_09737"/>
<organism evidence="16 17">
    <name type="scientific">Necator americanus</name>
    <name type="common">Human hookworm</name>
    <dbReference type="NCBI Taxonomy" id="51031"/>
    <lineage>
        <taxon>Eukaryota</taxon>
        <taxon>Metazoa</taxon>
        <taxon>Ecdysozoa</taxon>
        <taxon>Nematoda</taxon>
        <taxon>Chromadorea</taxon>
        <taxon>Rhabditida</taxon>
        <taxon>Rhabditina</taxon>
        <taxon>Rhabditomorpha</taxon>
        <taxon>Strongyloidea</taxon>
        <taxon>Ancylostomatidae</taxon>
        <taxon>Bunostominae</taxon>
        <taxon>Necator</taxon>
    </lineage>
</organism>
<evidence type="ECO:0000259" key="14">
    <source>
        <dbReference type="SMART" id="SM00632"/>
    </source>
</evidence>
<dbReference type="SMART" id="SM00632">
    <property type="entry name" value="Aamy_C"/>
    <property type="match status" value="2"/>
</dbReference>
<evidence type="ECO:0000259" key="15">
    <source>
        <dbReference type="SMART" id="SM00642"/>
    </source>
</evidence>
<dbReference type="SMART" id="SM00642">
    <property type="entry name" value="Aamy"/>
    <property type="match status" value="2"/>
</dbReference>
<feature type="domain" description="Alpha-amylase C-terminal" evidence="14">
    <location>
        <begin position="1269"/>
        <end position="1353"/>
    </location>
</feature>
<evidence type="ECO:0000256" key="9">
    <source>
        <dbReference type="ARBA" id="ARBA00022837"/>
    </source>
</evidence>
<protein>
    <recommendedName>
        <fullName evidence="6">alpha-amylase</fullName>
        <ecNumber evidence="6">3.2.1.1</ecNumber>
    </recommendedName>
</protein>
<evidence type="ECO:0000256" key="8">
    <source>
        <dbReference type="ARBA" id="ARBA00022801"/>
    </source>
</evidence>
<dbReference type="Gene3D" id="3.60.10.10">
    <property type="entry name" value="Endonuclease/exonuclease/phosphatase"/>
    <property type="match status" value="1"/>
</dbReference>
<keyword evidence="12" id="KW-0326">Glycosidase</keyword>
<evidence type="ECO:0000256" key="2">
    <source>
        <dbReference type="ARBA" id="ARBA00001913"/>
    </source>
</evidence>
<evidence type="ECO:0000256" key="6">
    <source>
        <dbReference type="ARBA" id="ARBA00012595"/>
    </source>
</evidence>
<evidence type="ECO:0000256" key="1">
    <source>
        <dbReference type="ARBA" id="ARBA00000548"/>
    </source>
</evidence>
<keyword evidence="8" id="KW-0378">Hydrolase</keyword>
<evidence type="ECO:0000256" key="11">
    <source>
        <dbReference type="ARBA" id="ARBA00023277"/>
    </source>
</evidence>
<dbReference type="STRING" id="51031.W2TEG9"/>
<dbReference type="InterPro" id="IPR036691">
    <property type="entry name" value="Endo/exonu/phosph_ase_sf"/>
</dbReference>
<comment type="catalytic activity">
    <reaction evidence="1">
        <text>Endohydrolysis of (1-&gt;4)-alpha-D-glucosidic linkages in polysaccharides containing three or more (1-&gt;4)-alpha-linked D-glucose units.</text>
        <dbReference type="EC" id="3.2.1.1"/>
    </reaction>
</comment>
<dbReference type="GO" id="GO:0004556">
    <property type="term" value="F:alpha-amylase activity"/>
    <property type="evidence" value="ECO:0007669"/>
    <property type="project" value="UniProtKB-EC"/>
</dbReference>
<dbReference type="PANTHER" id="PTHR43447">
    <property type="entry name" value="ALPHA-AMYLASE"/>
    <property type="match status" value="1"/>
</dbReference>
<dbReference type="EC" id="3.2.1.1" evidence="6"/>
<evidence type="ECO:0000256" key="3">
    <source>
        <dbReference type="ARBA" id="ARBA00001923"/>
    </source>
</evidence>
<comment type="similarity">
    <text evidence="4 13">Belongs to the glycosyl hydrolase 13 family.</text>
</comment>
<gene>
    <name evidence="16" type="ORF">NECAME_09737</name>
</gene>
<evidence type="ECO:0000256" key="12">
    <source>
        <dbReference type="ARBA" id="ARBA00023295"/>
    </source>
</evidence>
<dbReference type="SUPFAM" id="SSF51011">
    <property type="entry name" value="Glycosyl hydrolase domain"/>
    <property type="match status" value="2"/>
</dbReference>
<dbReference type="GO" id="GO:0005975">
    <property type="term" value="P:carbohydrate metabolic process"/>
    <property type="evidence" value="ECO:0007669"/>
    <property type="project" value="InterPro"/>
</dbReference>
<evidence type="ECO:0000256" key="7">
    <source>
        <dbReference type="ARBA" id="ARBA00022723"/>
    </source>
</evidence>
<dbReference type="InterPro" id="IPR017853">
    <property type="entry name" value="GH"/>
</dbReference>
<evidence type="ECO:0000313" key="16">
    <source>
        <dbReference type="EMBL" id="ETN79596.1"/>
    </source>
</evidence>
<reference evidence="17" key="1">
    <citation type="journal article" date="2014" name="Nat. Genet.">
        <title>Genome of the human hookworm Necator americanus.</title>
        <authorList>
            <person name="Tang Y.T."/>
            <person name="Gao X."/>
            <person name="Rosa B.A."/>
            <person name="Abubucker S."/>
            <person name="Hallsworth-Pepin K."/>
            <person name="Martin J."/>
            <person name="Tyagi R."/>
            <person name="Heizer E."/>
            <person name="Zhang X."/>
            <person name="Bhonagiri-Palsikar V."/>
            <person name="Minx P."/>
            <person name="Warren W.C."/>
            <person name="Wang Q."/>
            <person name="Zhan B."/>
            <person name="Hotez P.J."/>
            <person name="Sternberg P.W."/>
            <person name="Dougall A."/>
            <person name="Gaze S.T."/>
            <person name="Mulvenna J."/>
            <person name="Sotillo J."/>
            <person name="Ranganathan S."/>
            <person name="Rabelo E.M."/>
            <person name="Wilson R.K."/>
            <person name="Felgner P.L."/>
            <person name="Bethony J."/>
            <person name="Hawdon J.M."/>
            <person name="Gasser R.B."/>
            <person name="Loukas A."/>
            <person name="Mitreva M."/>
        </authorList>
    </citation>
    <scope>NUCLEOTIDE SEQUENCE [LARGE SCALE GENOMIC DNA]</scope>
</reference>
<evidence type="ECO:0000256" key="13">
    <source>
        <dbReference type="RuleBase" id="RU003615"/>
    </source>
</evidence>
<keyword evidence="7" id="KW-0479">Metal-binding</keyword>
<evidence type="ECO:0000256" key="5">
    <source>
        <dbReference type="ARBA" id="ARBA00011245"/>
    </source>
</evidence>
<dbReference type="Proteomes" id="UP000053676">
    <property type="component" value="Unassembled WGS sequence"/>
</dbReference>
<feature type="domain" description="Alpha-amylase C-terminal" evidence="14">
    <location>
        <begin position="535"/>
        <end position="619"/>
    </location>
</feature>
<dbReference type="OrthoDB" id="550577at2759"/>
<comment type="subunit">
    <text evidence="5">Monomer.</text>
</comment>
<dbReference type="SUPFAM" id="SSF56219">
    <property type="entry name" value="DNase I-like"/>
    <property type="match status" value="1"/>
</dbReference>
<dbReference type="GO" id="GO:0046872">
    <property type="term" value="F:metal ion binding"/>
    <property type="evidence" value="ECO:0007669"/>
    <property type="project" value="UniProtKB-KW"/>
</dbReference>
<dbReference type="SUPFAM" id="SSF51445">
    <property type="entry name" value="(Trans)glycosidases"/>
    <property type="match status" value="2"/>
</dbReference>
<dbReference type="InterPro" id="IPR013780">
    <property type="entry name" value="Glyco_hydro_b"/>
</dbReference>
<evidence type="ECO:0000256" key="4">
    <source>
        <dbReference type="ARBA" id="ARBA00008061"/>
    </source>
</evidence>
<dbReference type="Pfam" id="PF02806">
    <property type="entry name" value="Alpha-amylase_C"/>
    <property type="match status" value="2"/>
</dbReference>
<evidence type="ECO:0000313" key="17">
    <source>
        <dbReference type="Proteomes" id="UP000053676"/>
    </source>
</evidence>
<dbReference type="EMBL" id="KI659424">
    <property type="protein sequence ID" value="ETN79596.1"/>
    <property type="molecule type" value="Genomic_DNA"/>
</dbReference>